<keyword evidence="5 10" id="KW-0812">Transmembrane</keyword>
<dbReference type="Proteomes" id="UP000198612">
    <property type="component" value="Unassembled WGS sequence"/>
</dbReference>
<evidence type="ECO:0000256" key="1">
    <source>
        <dbReference type="ARBA" id="ARBA00004651"/>
    </source>
</evidence>
<reference evidence="15 22" key="3">
    <citation type="submission" date="2019-03" db="EMBL/GenBank/DDBJ databases">
        <title>Deep subsurface shale carbon reservoir microbial communities from Ohio and West Virginia, USA.</title>
        <authorList>
            <person name="Wrighton K."/>
        </authorList>
    </citation>
    <scope>NUCLEOTIDE SEQUENCE [LARGE SCALE GENOMIC DNA]</scope>
    <source>
        <strain evidence="15 22">UTICA-S4D12</strain>
    </source>
</reference>
<comment type="similarity">
    <text evidence="9">Belongs to the binding-protein-dependent transport system permease family. LivHM subfamily.</text>
</comment>
<evidence type="ECO:0000256" key="4">
    <source>
        <dbReference type="ARBA" id="ARBA00022519"/>
    </source>
</evidence>
<dbReference type="EMBL" id="FNBJ01000001">
    <property type="protein sequence ID" value="SDE74404.1"/>
    <property type="molecule type" value="Genomic_DNA"/>
</dbReference>
<evidence type="ECO:0000313" key="12">
    <source>
        <dbReference type="EMBL" id="SDE74404.1"/>
    </source>
</evidence>
<dbReference type="EMBL" id="QICM01000003">
    <property type="protein sequence ID" value="PXV69416.1"/>
    <property type="molecule type" value="Genomic_DNA"/>
</dbReference>
<dbReference type="PANTHER" id="PTHR11795">
    <property type="entry name" value="BRANCHED-CHAIN AMINO ACID TRANSPORT SYSTEM PERMEASE PROTEIN LIVH"/>
    <property type="match status" value="1"/>
</dbReference>
<dbReference type="GO" id="GO:0015192">
    <property type="term" value="F:L-phenylalanine transmembrane transporter activity"/>
    <property type="evidence" value="ECO:0007669"/>
    <property type="project" value="TreeGrafter"/>
</dbReference>
<dbReference type="InterPro" id="IPR001851">
    <property type="entry name" value="ABC_transp_permease"/>
</dbReference>
<evidence type="ECO:0000256" key="7">
    <source>
        <dbReference type="ARBA" id="ARBA00022989"/>
    </source>
</evidence>
<keyword evidence="2" id="KW-0813">Transport</keyword>
<dbReference type="Proteomes" id="UP000247389">
    <property type="component" value="Unassembled WGS sequence"/>
</dbReference>
<feature type="transmembrane region" description="Helical" evidence="10">
    <location>
        <begin position="222"/>
        <end position="241"/>
    </location>
</feature>
<dbReference type="EMBL" id="SOAA01000004">
    <property type="protein sequence ID" value="TDS33777.1"/>
    <property type="molecule type" value="Genomic_DNA"/>
</dbReference>
<dbReference type="STRING" id="54121.SAMN04515653_10613"/>
<reference evidence="16 21" key="4">
    <citation type="submission" date="2019-03" db="EMBL/GenBank/DDBJ databases">
        <title>Subsurface microbial communities from deep shales in Ohio and West Virginia, USA.</title>
        <authorList>
            <person name="Wrighton K."/>
        </authorList>
    </citation>
    <scope>NUCLEOTIDE SEQUENCE [LARGE SCALE GENOMIC DNA]</scope>
    <source>
        <strain evidence="16 21">DSMZ 11287</strain>
        <strain evidence="11 20">MSL28</strain>
    </source>
</reference>
<dbReference type="AlphaFoldDB" id="A0A1M7GH57"/>
<evidence type="ECO:0000256" key="5">
    <source>
        <dbReference type="ARBA" id="ARBA00022692"/>
    </source>
</evidence>
<dbReference type="EMBL" id="FOHG01000001">
    <property type="protein sequence ID" value="SES61422.1"/>
    <property type="molecule type" value="Genomic_DNA"/>
</dbReference>
<keyword evidence="6" id="KW-0029">Amino-acid transport</keyword>
<proteinExistence type="inferred from homology"/>
<feature type="transmembrane region" description="Helical" evidence="10">
    <location>
        <begin position="248"/>
        <end position="266"/>
    </location>
</feature>
<evidence type="ECO:0000313" key="20">
    <source>
        <dbReference type="Proteomes" id="UP000247389"/>
    </source>
</evidence>
<dbReference type="EMBL" id="SOEF01000003">
    <property type="protein sequence ID" value="TDX46813.1"/>
    <property type="molecule type" value="Genomic_DNA"/>
</dbReference>
<evidence type="ECO:0000256" key="3">
    <source>
        <dbReference type="ARBA" id="ARBA00022475"/>
    </source>
</evidence>
<accession>A0A1M7GH57</accession>
<dbReference type="GO" id="GO:0042941">
    <property type="term" value="P:D-alanine transmembrane transport"/>
    <property type="evidence" value="ECO:0007669"/>
    <property type="project" value="TreeGrafter"/>
</dbReference>
<evidence type="ECO:0000256" key="9">
    <source>
        <dbReference type="ARBA" id="ARBA00037998"/>
    </source>
</evidence>
<dbReference type="GeneID" id="57011753"/>
<feature type="transmembrane region" description="Helical" evidence="10">
    <location>
        <begin position="272"/>
        <end position="290"/>
    </location>
</feature>
<dbReference type="Proteomes" id="UP000199519">
    <property type="component" value="Unassembled WGS sequence"/>
</dbReference>
<dbReference type="RefSeq" id="WP_073155349.1">
    <property type="nucleotide sequence ID" value="NZ_FNBJ01000001.1"/>
</dbReference>
<reference evidence="13 18" key="2">
    <citation type="submission" date="2016-10" db="EMBL/GenBank/DDBJ databases">
        <authorList>
            <person name="de Groot N.N."/>
        </authorList>
    </citation>
    <scope>NUCLEOTIDE SEQUENCE [LARGE SCALE GENOMIC DNA]</scope>
    <source>
        <strain evidence="13 18">WG7</strain>
    </source>
</reference>
<dbReference type="Proteomes" id="UP000295758">
    <property type="component" value="Unassembled WGS sequence"/>
</dbReference>
<evidence type="ECO:0000256" key="2">
    <source>
        <dbReference type="ARBA" id="ARBA00022448"/>
    </source>
</evidence>
<evidence type="ECO:0000313" key="17">
    <source>
        <dbReference type="Proteomes" id="UP000198612"/>
    </source>
</evidence>
<evidence type="ECO:0000313" key="15">
    <source>
        <dbReference type="EMBL" id="TDS33777.1"/>
    </source>
</evidence>
<keyword evidence="4" id="KW-0997">Cell inner membrane</keyword>
<evidence type="ECO:0000313" key="18">
    <source>
        <dbReference type="Proteomes" id="UP000198945"/>
    </source>
</evidence>
<protein>
    <submittedName>
        <fullName evidence="15">Amino acid/amide ABC transporter membrane protein 1 (HAAT family)</fullName>
    </submittedName>
    <submittedName>
        <fullName evidence="12">Amino acid/amide ABC transporter membrane protein 1, HAAT family</fullName>
    </submittedName>
</protein>
<feature type="transmembrane region" description="Helical" evidence="10">
    <location>
        <begin position="33"/>
        <end position="55"/>
    </location>
</feature>
<dbReference type="Proteomes" id="UP000295472">
    <property type="component" value="Unassembled WGS sequence"/>
</dbReference>
<keyword evidence="7 10" id="KW-1133">Transmembrane helix</keyword>
<gene>
    <name evidence="15" type="ORF">BY453_104170</name>
    <name evidence="16" type="ORF">C7954_10315</name>
    <name evidence="11" type="ORF">C8C78_103130</name>
    <name evidence="12" type="ORF">SAMN04488598_101270</name>
    <name evidence="14" type="ORF">SAMN04515652_10121</name>
    <name evidence="13" type="ORF">SAMN04515654_107122</name>
</gene>
<reference evidence="17 19" key="1">
    <citation type="submission" date="2016-10" db="EMBL/GenBank/DDBJ databases">
        <authorList>
            <person name="Varghese N."/>
            <person name="Submissions S."/>
        </authorList>
    </citation>
    <scope>NUCLEOTIDE SEQUENCE [LARGE SCALE GENOMIC DNA]</scope>
    <source>
        <strain evidence="12 19">WG2</strain>
        <strain evidence="14 17">WG5</strain>
    </source>
</reference>
<dbReference type="GO" id="GO:1903806">
    <property type="term" value="P:L-isoleucine import across plasma membrane"/>
    <property type="evidence" value="ECO:0007669"/>
    <property type="project" value="TreeGrafter"/>
</dbReference>
<dbReference type="InterPro" id="IPR052157">
    <property type="entry name" value="BCAA_transport_permease"/>
</dbReference>
<feature type="transmembrane region" description="Helical" evidence="10">
    <location>
        <begin position="93"/>
        <end position="118"/>
    </location>
</feature>
<sequence length="297" mass="31973">MDLTYIFQQVLNALSLGSMLALLAVGYTMIYGVLGLINFAHGEVFMIGAFTAMYAITGLGFPLPIALILAIIASVLAGVLLERFCYRPVQGSGDITLFITSLAASIGIRSLFVMLFGSRSMQFPMPKYLQGIRFWGDILITDLNLIIFVFTVIITLILSFFIKNTKLGIAMRGVSYNKQTAEAMGINSTSIIVATFVIGSALAAVAGVAWGLQYGNVRPAMGYHPGISGFIAAVLGGIGNISGAAISGFLLGVGQVLFVAFLPSVYSGFRPLFVWIVLFIILFYKPTGLFRSNIKWE</sequence>
<evidence type="ECO:0000313" key="14">
    <source>
        <dbReference type="EMBL" id="SES61422.1"/>
    </source>
</evidence>
<dbReference type="OrthoDB" id="9807115at2"/>
<dbReference type="Proteomes" id="UP000198945">
    <property type="component" value="Unassembled WGS sequence"/>
</dbReference>
<dbReference type="Pfam" id="PF02653">
    <property type="entry name" value="BPD_transp_2"/>
    <property type="match status" value="1"/>
</dbReference>
<dbReference type="EMBL" id="FNEH01000007">
    <property type="protein sequence ID" value="SDI50704.1"/>
    <property type="molecule type" value="Genomic_DNA"/>
</dbReference>
<evidence type="ECO:0000313" key="21">
    <source>
        <dbReference type="Proteomes" id="UP000295472"/>
    </source>
</evidence>
<name>A0A1M7GH57_9FIRM</name>
<evidence type="ECO:0000313" key="11">
    <source>
        <dbReference type="EMBL" id="PXV69416.1"/>
    </source>
</evidence>
<evidence type="ECO:0000256" key="6">
    <source>
        <dbReference type="ARBA" id="ARBA00022970"/>
    </source>
</evidence>
<dbReference type="CDD" id="cd06582">
    <property type="entry name" value="TM_PBP1_LivH_like"/>
    <property type="match status" value="1"/>
</dbReference>
<feature type="transmembrane region" description="Helical" evidence="10">
    <location>
        <begin position="61"/>
        <end position="81"/>
    </location>
</feature>
<dbReference type="GO" id="GO:0015808">
    <property type="term" value="P:L-alanine transport"/>
    <property type="evidence" value="ECO:0007669"/>
    <property type="project" value="TreeGrafter"/>
</dbReference>
<keyword evidence="19" id="KW-1185">Reference proteome</keyword>
<dbReference type="PANTHER" id="PTHR11795:SF371">
    <property type="entry name" value="HIGH-AFFINITY BRANCHED-CHAIN AMINO ACID TRANSPORT SYSTEM PERMEASE PROTEIN LIVH"/>
    <property type="match status" value="1"/>
</dbReference>
<organism evidence="15 22">
    <name type="scientific">Halanaerobium congolense</name>
    <dbReference type="NCBI Taxonomy" id="54121"/>
    <lineage>
        <taxon>Bacteria</taxon>
        <taxon>Bacillati</taxon>
        <taxon>Bacillota</taxon>
        <taxon>Clostridia</taxon>
        <taxon>Halanaerobiales</taxon>
        <taxon>Halanaerobiaceae</taxon>
        <taxon>Halanaerobium</taxon>
    </lineage>
</organism>
<evidence type="ECO:0000313" key="19">
    <source>
        <dbReference type="Proteomes" id="UP000199519"/>
    </source>
</evidence>
<keyword evidence="8 10" id="KW-0472">Membrane</keyword>
<feature type="transmembrane region" description="Helical" evidence="10">
    <location>
        <begin position="183"/>
        <end position="210"/>
    </location>
</feature>
<comment type="subcellular location">
    <subcellularLocation>
        <location evidence="1">Cell membrane</location>
        <topology evidence="1">Multi-pass membrane protein</topology>
    </subcellularLocation>
</comment>
<evidence type="ECO:0000313" key="13">
    <source>
        <dbReference type="EMBL" id="SDI50704.1"/>
    </source>
</evidence>
<evidence type="ECO:0000313" key="22">
    <source>
        <dbReference type="Proteomes" id="UP000295758"/>
    </source>
</evidence>
<feature type="transmembrane region" description="Helical" evidence="10">
    <location>
        <begin position="138"/>
        <end position="162"/>
    </location>
</feature>
<dbReference type="GO" id="GO:0005304">
    <property type="term" value="F:L-valine transmembrane transporter activity"/>
    <property type="evidence" value="ECO:0007669"/>
    <property type="project" value="TreeGrafter"/>
</dbReference>
<dbReference type="GO" id="GO:0015190">
    <property type="term" value="F:L-leucine transmembrane transporter activity"/>
    <property type="evidence" value="ECO:0007669"/>
    <property type="project" value="TreeGrafter"/>
</dbReference>
<keyword evidence="3" id="KW-1003">Cell membrane</keyword>
<feature type="transmembrane region" description="Helical" evidence="10">
    <location>
        <begin position="6"/>
        <end position="26"/>
    </location>
</feature>
<evidence type="ECO:0000313" key="16">
    <source>
        <dbReference type="EMBL" id="TDX46813.1"/>
    </source>
</evidence>
<evidence type="ECO:0000256" key="8">
    <source>
        <dbReference type="ARBA" id="ARBA00023136"/>
    </source>
</evidence>
<evidence type="ECO:0000256" key="10">
    <source>
        <dbReference type="SAM" id="Phobius"/>
    </source>
</evidence>
<dbReference type="GO" id="GO:0005886">
    <property type="term" value="C:plasma membrane"/>
    <property type="evidence" value="ECO:0007669"/>
    <property type="project" value="UniProtKB-SubCell"/>
</dbReference>
<dbReference type="GO" id="GO:0015188">
    <property type="term" value="F:L-isoleucine transmembrane transporter activity"/>
    <property type="evidence" value="ECO:0007669"/>
    <property type="project" value="TreeGrafter"/>
</dbReference>